<dbReference type="GO" id="GO:0000976">
    <property type="term" value="F:transcription cis-regulatory region binding"/>
    <property type="evidence" value="ECO:0007669"/>
    <property type="project" value="TreeGrafter"/>
</dbReference>
<dbReference type="CDD" id="cd01392">
    <property type="entry name" value="HTH_LacI"/>
    <property type="match status" value="1"/>
</dbReference>
<dbReference type="InterPro" id="IPR010982">
    <property type="entry name" value="Lambda_DNA-bd_dom_sf"/>
</dbReference>
<dbReference type="PROSITE" id="PS00356">
    <property type="entry name" value="HTH_LACI_1"/>
    <property type="match status" value="1"/>
</dbReference>
<protein>
    <submittedName>
        <fullName evidence="5">Substrate-binding domain-containing protein</fullName>
    </submittedName>
</protein>
<name>A0AAP2DG15_9BACT</name>
<dbReference type="SUPFAM" id="SSF47413">
    <property type="entry name" value="lambda repressor-like DNA-binding domains"/>
    <property type="match status" value="1"/>
</dbReference>
<evidence type="ECO:0000313" key="5">
    <source>
        <dbReference type="EMBL" id="MBT1695675.1"/>
    </source>
</evidence>
<keyword evidence="1" id="KW-0805">Transcription regulation</keyword>
<dbReference type="Proteomes" id="UP001319200">
    <property type="component" value="Unassembled WGS sequence"/>
</dbReference>
<comment type="caution">
    <text evidence="5">The sequence shown here is derived from an EMBL/GenBank/DDBJ whole genome shotgun (WGS) entry which is preliminary data.</text>
</comment>
<keyword evidence="2" id="KW-0238">DNA-binding</keyword>
<dbReference type="GO" id="GO:0003700">
    <property type="term" value="F:DNA-binding transcription factor activity"/>
    <property type="evidence" value="ECO:0007669"/>
    <property type="project" value="TreeGrafter"/>
</dbReference>
<dbReference type="Pfam" id="PF13407">
    <property type="entry name" value="Peripla_BP_4"/>
    <property type="match status" value="1"/>
</dbReference>
<evidence type="ECO:0000256" key="2">
    <source>
        <dbReference type="ARBA" id="ARBA00023125"/>
    </source>
</evidence>
<dbReference type="InterPro" id="IPR025997">
    <property type="entry name" value="SBP_2_dom"/>
</dbReference>
<dbReference type="AlphaFoldDB" id="A0AAP2DG15"/>
<dbReference type="InterPro" id="IPR028082">
    <property type="entry name" value="Peripla_BP_I"/>
</dbReference>
<sequence>MNKKIRIKDIAKMANVSVGTVDRVIHKRGEVSAESYNKIMAILEKTGYKPNLIARTLGSNKTFRVAAVVPDPEQDEYWKMSSEGIIKAEEEWAEFGVQVQLLHFDLYDKNSFKEAMNEALNAKPDGIITAPIFHQESIEFFNLCRAYEIPFVVFNNNIPETKSLSFVGQDLYQSGAVGAELLHINQADPGTYAILHIYDDIHNSVHLSEKEKGFKDYFASMKQCKVISVDLNLTHEATLEKELNDLLSNPELKGLLVTTSKGASIVSNMLEKHGKNGIRLVAYDLLQENLRYLNKGVIDFLINQNSRRQAFIGISQLANFLVFKKDASAEYLFPLEIITRQNLKSYLNSGAH</sequence>
<dbReference type="SUPFAM" id="SSF53822">
    <property type="entry name" value="Periplasmic binding protein-like I"/>
    <property type="match status" value="1"/>
</dbReference>
<accession>A0AAP2DG15</accession>
<dbReference type="PROSITE" id="PS50932">
    <property type="entry name" value="HTH_LACI_2"/>
    <property type="match status" value="1"/>
</dbReference>
<evidence type="ECO:0000259" key="4">
    <source>
        <dbReference type="PROSITE" id="PS50932"/>
    </source>
</evidence>
<dbReference type="Gene3D" id="3.40.50.2300">
    <property type="match status" value="2"/>
</dbReference>
<keyword evidence="3" id="KW-0804">Transcription</keyword>
<dbReference type="PANTHER" id="PTHR30146:SF144">
    <property type="entry name" value="LACI-FAMILY TRANSCRIPTION REGULATOR"/>
    <property type="match status" value="1"/>
</dbReference>
<dbReference type="Pfam" id="PF00356">
    <property type="entry name" value="LacI"/>
    <property type="match status" value="1"/>
</dbReference>
<dbReference type="InterPro" id="IPR000843">
    <property type="entry name" value="HTH_LacI"/>
</dbReference>
<evidence type="ECO:0000256" key="1">
    <source>
        <dbReference type="ARBA" id="ARBA00023015"/>
    </source>
</evidence>
<reference evidence="5 6" key="1">
    <citation type="submission" date="2021-05" db="EMBL/GenBank/DDBJ databases">
        <title>A Polyphasic approach of four new species of the genus Ohtaekwangia: Ohtaekwangia histidinii sp. nov., Ohtaekwangia cretensis sp. nov., Ohtaekwangia indiensis sp. nov., Ohtaekwangia reichenbachii sp. nov. from diverse environment.</title>
        <authorList>
            <person name="Octaviana S."/>
        </authorList>
    </citation>
    <scope>NUCLEOTIDE SEQUENCE [LARGE SCALE GENOMIC DNA]</scope>
    <source>
        <strain evidence="5 6">PWU4</strain>
    </source>
</reference>
<proteinExistence type="predicted"/>
<feature type="domain" description="HTH lacI-type" evidence="4">
    <location>
        <begin position="5"/>
        <end position="59"/>
    </location>
</feature>
<dbReference type="EMBL" id="JAHESF010000002">
    <property type="protein sequence ID" value="MBT1695675.1"/>
    <property type="molecule type" value="Genomic_DNA"/>
</dbReference>
<keyword evidence="6" id="KW-1185">Reference proteome</keyword>
<dbReference type="Gene3D" id="1.10.260.40">
    <property type="entry name" value="lambda repressor-like DNA-binding domains"/>
    <property type="match status" value="1"/>
</dbReference>
<evidence type="ECO:0000313" key="6">
    <source>
        <dbReference type="Proteomes" id="UP001319200"/>
    </source>
</evidence>
<dbReference type="SMART" id="SM00354">
    <property type="entry name" value="HTH_LACI"/>
    <property type="match status" value="1"/>
</dbReference>
<evidence type="ECO:0000256" key="3">
    <source>
        <dbReference type="ARBA" id="ARBA00023163"/>
    </source>
</evidence>
<organism evidence="5 6">
    <name type="scientific">Chryseosolibacter histidini</name>
    <dbReference type="NCBI Taxonomy" id="2782349"/>
    <lineage>
        <taxon>Bacteria</taxon>
        <taxon>Pseudomonadati</taxon>
        <taxon>Bacteroidota</taxon>
        <taxon>Cytophagia</taxon>
        <taxon>Cytophagales</taxon>
        <taxon>Chryseotaleaceae</taxon>
        <taxon>Chryseosolibacter</taxon>
    </lineage>
</organism>
<dbReference type="RefSeq" id="WP_254160264.1">
    <property type="nucleotide sequence ID" value="NZ_JAHESF010000002.1"/>
</dbReference>
<gene>
    <name evidence="5" type="ORF">KK083_02225</name>
</gene>
<dbReference type="PANTHER" id="PTHR30146">
    <property type="entry name" value="LACI-RELATED TRANSCRIPTIONAL REPRESSOR"/>
    <property type="match status" value="1"/>
</dbReference>